<accession>A0A9P0AT05</accession>
<evidence type="ECO:0000259" key="3">
    <source>
        <dbReference type="Pfam" id="PF00089"/>
    </source>
</evidence>
<comment type="similarity">
    <text evidence="2">Belongs to the peptidase S1 family. CLIP subfamily.</text>
</comment>
<reference evidence="4" key="1">
    <citation type="submission" date="2021-12" db="EMBL/GenBank/DDBJ databases">
        <authorList>
            <person name="King R."/>
        </authorList>
    </citation>
    <scope>NUCLEOTIDE SEQUENCE</scope>
</reference>
<keyword evidence="5" id="KW-1185">Reference proteome</keyword>
<dbReference type="GO" id="GO:0006508">
    <property type="term" value="P:proteolysis"/>
    <property type="evidence" value="ECO:0007669"/>
    <property type="project" value="InterPro"/>
</dbReference>
<dbReference type="SUPFAM" id="SSF50494">
    <property type="entry name" value="Trypsin-like serine proteases"/>
    <property type="match status" value="1"/>
</dbReference>
<dbReference type="GO" id="GO:0004252">
    <property type="term" value="F:serine-type endopeptidase activity"/>
    <property type="evidence" value="ECO:0007669"/>
    <property type="project" value="InterPro"/>
</dbReference>
<name>A0A9P0AT05_BRAAE</name>
<dbReference type="OrthoDB" id="6744641at2759"/>
<organism evidence="4 5">
    <name type="scientific">Brassicogethes aeneus</name>
    <name type="common">Rape pollen beetle</name>
    <name type="synonym">Meligethes aeneus</name>
    <dbReference type="NCBI Taxonomy" id="1431903"/>
    <lineage>
        <taxon>Eukaryota</taxon>
        <taxon>Metazoa</taxon>
        <taxon>Ecdysozoa</taxon>
        <taxon>Arthropoda</taxon>
        <taxon>Hexapoda</taxon>
        <taxon>Insecta</taxon>
        <taxon>Pterygota</taxon>
        <taxon>Neoptera</taxon>
        <taxon>Endopterygota</taxon>
        <taxon>Coleoptera</taxon>
        <taxon>Polyphaga</taxon>
        <taxon>Cucujiformia</taxon>
        <taxon>Nitidulidae</taxon>
        <taxon>Meligethinae</taxon>
        <taxon>Brassicogethes</taxon>
    </lineage>
</organism>
<dbReference type="Proteomes" id="UP001154078">
    <property type="component" value="Chromosome 1"/>
</dbReference>
<dbReference type="Gene3D" id="2.40.10.10">
    <property type="entry name" value="Trypsin-like serine proteases"/>
    <property type="match status" value="1"/>
</dbReference>
<evidence type="ECO:0000256" key="2">
    <source>
        <dbReference type="ARBA" id="ARBA00024195"/>
    </source>
</evidence>
<dbReference type="Pfam" id="PF00089">
    <property type="entry name" value="Trypsin"/>
    <property type="match status" value="1"/>
</dbReference>
<evidence type="ECO:0000313" key="5">
    <source>
        <dbReference type="Proteomes" id="UP001154078"/>
    </source>
</evidence>
<dbReference type="PANTHER" id="PTHR24256">
    <property type="entry name" value="TRYPTASE-RELATED"/>
    <property type="match status" value="1"/>
</dbReference>
<proteinExistence type="inferred from homology"/>
<feature type="non-terminal residue" evidence="4">
    <location>
        <position position="1"/>
    </location>
</feature>
<dbReference type="EMBL" id="OV121132">
    <property type="protein sequence ID" value="CAH0548022.1"/>
    <property type="molecule type" value="Genomic_DNA"/>
</dbReference>
<sequence length="152" mass="16937">AHCVPKKKDNDIAVSPEDFTVSAGKSYLDKVETSVQSSKITGRGITKPDQVKIPNELQEIPIPIVDESVCKNKLPAPFLKYYSEDKFCAGYYNQTKGVCQGFVGGGFYFEKDGRHYIKGILSVSPVINGKCDLQQYGLYIRSFIDQEIIEDS</sequence>
<dbReference type="InterPro" id="IPR043504">
    <property type="entry name" value="Peptidase_S1_PA_chymotrypsin"/>
</dbReference>
<feature type="domain" description="Peptidase S1" evidence="3">
    <location>
        <begin position="9"/>
        <end position="142"/>
    </location>
</feature>
<gene>
    <name evidence="4" type="ORF">MELIAE_LOCUS1886</name>
</gene>
<dbReference type="InterPro" id="IPR001254">
    <property type="entry name" value="Trypsin_dom"/>
</dbReference>
<evidence type="ECO:0000256" key="1">
    <source>
        <dbReference type="ARBA" id="ARBA00023157"/>
    </source>
</evidence>
<dbReference type="InterPro" id="IPR009003">
    <property type="entry name" value="Peptidase_S1_PA"/>
</dbReference>
<dbReference type="InterPro" id="IPR051487">
    <property type="entry name" value="Ser/Thr_Proteases_Immune/Dev"/>
</dbReference>
<protein>
    <recommendedName>
        <fullName evidence="3">Peptidase S1 domain-containing protein</fullName>
    </recommendedName>
</protein>
<keyword evidence="1" id="KW-1015">Disulfide bond</keyword>
<evidence type="ECO:0000313" key="4">
    <source>
        <dbReference type="EMBL" id="CAH0548022.1"/>
    </source>
</evidence>
<dbReference type="AlphaFoldDB" id="A0A9P0AT05"/>